<dbReference type="OMA" id="CYICRAV"/>
<keyword evidence="1" id="KW-1133">Transmembrane helix</keyword>
<proteinExistence type="predicted"/>
<keyword evidence="1" id="KW-0472">Membrane</keyword>
<feature type="transmembrane region" description="Helical" evidence="1">
    <location>
        <begin position="50"/>
        <end position="75"/>
    </location>
</feature>
<reference evidence="2" key="2">
    <citation type="submission" date="2022-06" db="UniProtKB">
        <authorList>
            <consortium name="EnsemblMetazoa"/>
        </authorList>
    </citation>
    <scope>IDENTIFICATION</scope>
    <source>
        <strain evidence="2">DF5081</strain>
    </source>
</reference>
<reference evidence="3" key="1">
    <citation type="submission" date="2010-08" db="EMBL/GenBank/DDBJ databases">
        <authorList>
            <consortium name="Caenorhabditis japonica Sequencing Consortium"/>
            <person name="Wilson R.K."/>
        </authorList>
    </citation>
    <scope>NUCLEOTIDE SEQUENCE [LARGE SCALE GENOMIC DNA]</scope>
    <source>
        <strain evidence="3">DF5081</strain>
    </source>
</reference>
<dbReference type="EnsemblMetazoa" id="CJA03871.1">
    <property type="protein sequence ID" value="CJA03871.1"/>
    <property type="gene ID" value="WBGene00123075"/>
</dbReference>
<evidence type="ECO:0000256" key="1">
    <source>
        <dbReference type="SAM" id="Phobius"/>
    </source>
</evidence>
<evidence type="ECO:0000313" key="2">
    <source>
        <dbReference type="EnsemblMetazoa" id="CJA03871.1"/>
    </source>
</evidence>
<protein>
    <submittedName>
        <fullName evidence="2">Uncharacterized protein</fullName>
    </submittedName>
</protein>
<keyword evidence="3" id="KW-1185">Reference proteome</keyword>
<organism evidence="2 3">
    <name type="scientific">Caenorhabditis japonica</name>
    <dbReference type="NCBI Taxonomy" id="281687"/>
    <lineage>
        <taxon>Eukaryota</taxon>
        <taxon>Metazoa</taxon>
        <taxon>Ecdysozoa</taxon>
        <taxon>Nematoda</taxon>
        <taxon>Chromadorea</taxon>
        <taxon>Rhabditida</taxon>
        <taxon>Rhabditina</taxon>
        <taxon>Rhabditomorpha</taxon>
        <taxon>Rhabditoidea</taxon>
        <taxon>Rhabditidae</taxon>
        <taxon>Peloderinae</taxon>
        <taxon>Caenorhabditis</taxon>
    </lineage>
</organism>
<evidence type="ECO:0000313" key="3">
    <source>
        <dbReference type="Proteomes" id="UP000005237"/>
    </source>
</evidence>
<accession>A0A8R1HLB1</accession>
<keyword evidence="1" id="KW-0812">Transmembrane</keyword>
<dbReference type="Proteomes" id="UP000005237">
    <property type="component" value="Unassembled WGS sequence"/>
</dbReference>
<dbReference type="AlphaFoldDB" id="A0A8R1HLB1"/>
<name>A0A8R1HLB1_CAEJA</name>
<sequence>MGNAIYTDQMECHDTMDVCRAHCDKSECVFMKNCNNLGEKFVCIPFDPRFIMWVMIISFVIVLLTCSSLVACYICRAVRRSYQMQVQYNSNREVVFQNPGRVHHVHYDSPRKYDNGPSHQRY</sequence>